<dbReference type="InterPro" id="IPR025975">
    <property type="entry name" value="Polysacc_lyase"/>
</dbReference>
<name>A0A7Y9DWM2_9PSEU</name>
<dbReference type="Proteomes" id="UP000535890">
    <property type="component" value="Unassembled WGS sequence"/>
</dbReference>
<evidence type="ECO:0000256" key="1">
    <source>
        <dbReference type="SAM" id="MobiDB-lite"/>
    </source>
</evidence>
<dbReference type="Pfam" id="PF14099">
    <property type="entry name" value="Polysacc_lyase"/>
    <property type="match status" value="1"/>
</dbReference>
<comment type="caution">
    <text evidence="2">The sequence shown here is derived from an EMBL/GenBank/DDBJ whole genome shotgun (WGS) entry which is preliminary data.</text>
</comment>
<feature type="compositionally biased region" description="Low complexity" evidence="1">
    <location>
        <begin position="106"/>
        <end position="119"/>
    </location>
</feature>
<gene>
    <name evidence="2" type="ORF">BJ983_002946</name>
</gene>
<feature type="region of interest" description="Disordered" evidence="1">
    <location>
        <begin position="95"/>
        <end position="119"/>
    </location>
</feature>
<evidence type="ECO:0000313" key="2">
    <source>
        <dbReference type="EMBL" id="NYD36844.1"/>
    </source>
</evidence>
<accession>A0A7Y9DWM2</accession>
<dbReference type="AlphaFoldDB" id="A0A7Y9DWM2"/>
<dbReference type="Gene3D" id="2.60.120.200">
    <property type="match status" value="1"/>
</dbReference>
<dbReference type="EMBL" id="JACCBN010000001">
    <property type="protein sequence ID" value="NYD36844.1"/>
    <property type="molecule type" value="Genomic_DNA"/>
</dbReference>
<keyword evidence="3" id="KW-1185">Reference proteome</keyword>
<sequence>MGVEEQLLDALMGKADGSIVDQLDAALAAAWAVSTGMDLVVAPTGGTPGPFHPGGGTLDLALDQVAARWGAAPKARTMVEKAALLEQLVRGIAGKRTPANRPSGTPAAGGTSSPSVPSSGWRALSVLTAKAATGERSSFQSAVPSWGEAGMTVSLLAKGDRPGTPNRTSGGDTQRCEILLAGWESLTGTQFLRYDFTLADGFPVDTTDWQVIAQLKNSSTGSPPLEVMVGRGQVYLQWHDAGGRETGREVLGKATTGVRHSVVLQVPFTTGKATVRGWFDGAESFQAEHGPTQYPGQGSYGKLGLYRSNRIGKAATVVHHGVARGSSLAAVTS</sequence>
<protein>
    <submittedName>
        <fullName evidence="2">Uncharacterized protein</fullName>
    </submittedName>
</protein>
<proteinExistence type="predicted"/>
<evidence type="ECO:0000313" key="3">
    <source>
        <dbReference type="Proteomes" id="UP000535890"/>
    </source>
</evidence>
<organism evidence="2 3">
    <name type="scientific">Actinomycetospora corticicola</name>
    <dbReference type="NCBI Taxonomy" id="663602"/>
    <lineage>
        <taxon>Bacteria</taxon>
        <taxon>Bacillati</taxon>
        <taxon>Actinomycetota</taxon>
        <taxon>Actinomycetes</taxon>
        <taxon>Pseudonocardiales</taxon>
        <taxon>Pseudonocardiaceae</taxon>
        <taxon>Actinomycetospora</taxon>
    </lineage>
</organism>
<reference evidence="2 3" key="1">
    <citation type="submission" date="2020-07" db="EMBL/GenBank/DDBJ databases">
        <title>Sequencing the genomes of 1000 actinobacteria strains.</title>
        <authorList>
            <person name="Klenk H.-P."/>
        </authorList>
    </citation>
    <scope>NUCLEOTIDE SEQUENCE [LARGE SCALE GENOMIC DNA]</scope>
    <source>
        <strain evidence="2 3">DSM 45772</strain>
    </source>
</reference>
<dbReference type="RefSeq" id="WP_179794467.1">
    <property type="nucleotide sequence ID" value="NZ_BAABHP010000021.1"/>
</dbReference>